<evidence type="ECO:0000259" key="1">
    <source>
        <dbReference type="Pfam" id="PF10441"/>
    </source>
</evidence>
<keyword evidence="3" id="KW-1185">Reference proteome</keyword>
<proteinExistence type="predicted"/>
<dbReference type="InterPro" id="IPR018849">
    <property type="entry name" value="Urb2/Npa2_C"/>
</dbReference>
<protein>
    <recommendedName>
        <fullName evidence="1">Nucleolar 27S pre-rRNA processing Urb2/Npa2 C-terminal domain-containing protein</fullName>
    </recommendedName>
</protein>
<dbReference type="EMBL" id="JAFDVH010000016">
    <property type="protein sequence ID" value="KAG7462953.1"/>
    <property type="molecule type" value="Genomic_DNA"/>
</dbReference>
<sequence length="1516" mass="168017">MAAIYSGIHLKLKSPRTPWPDKLKLARFAWISPQCFLPNKEQVLFDWTSHALTGYYSKKVEFPQEVLEGLWTYLDDILRSKKLQSALSHGKTLSLRLPMAQVINDRILEAASGTSSASISTVLSCCQGILSSSLLSVTYTTRYELLVELLGRLCSLACSRLQLIGEHLRPQEFEVFLLVLSSYLVVQRQQANPNRVFAQVTSHLLQPLLLLRHLLGARVWAAADDARVRQHLSRDIRGKVDAVLQSALFLPEHLPSYREGLLPERDASAPKRSTASKGLPSPVSSILKRLCDPALCDRSLHFAVRSHSVPVLFKCALDAFCKAGDNKMVCFRLLTRLVTALDFTEELAVTSTFDSANWSLALLALENLLNFNLTGDIYNVAADRIQHGEAQFNFYRKVAQLLFYNPQSAVPAWYRCLKTLLALNHLIVEPDLDELVSSAWVDADCAEMRVKKAREALITAVLQTYTKLRQLPRLFQEVLSIVCRPAADDLRLPLLTAGLQRSLAQSFLDSPPSQSVEICSLILERAQTYLLPDLEGKEDMALKLFSLSALLHSVLFGVKTLDNSTPVPVVRQMQGLMGKMLELVKLLLPLLGGKESGTLWFESVHKVALLLSYSWVEVDMLFRMHCSRYAEQSGGDAAAEGSCLLPGVAQDEWDQVFSVPPGPASQLLQQLLTLQRMKKVLLGTHISPEANILDVLCRDASFIVRAGKASFSHLSDELWDQQVTSVDATTYSAAHWFVLTSNLGLIAPYLAEEDMSHVAEILLDSLLRQDPPESAEQQGAYLSVSLISKNLLDSAILVELFPLYSVIVRCLCQRILGILSSTAQGFQCPALLKFDEELRAAAGEEKEPSAMETSGETEEVSPVWKRLESIAQEVLCSSEGTKLTLSGTQIESLMRLLKIARALNPDAMSSEDHIVCSLLLFFIGTNSMPHNDTDPSEALRLLKEVYSLMTSLQSGKNIGSVLKVVHGSRLLEAAMSSLFTQSHRHLSVDPDAWLLFVKAFQDFIQCLIQVVIQRRKSVRLNLEKITSFAVGSSACPDTQGPPGSEELVSLQLRLACLSVLCQAMVSSLGQSKTLDETLIQLLAKVTEAMGPAVQLYLRGRTCGPHSQAFSVDVVRVMVQAELASASSPTPEGGERKDLPHMGLYRSFTQQVLRELCSAPRPMDFLLSSLHFLSTYYAAAEMISEPHLGDLYVSAVQNLRTLLSAPWLSQSEVQQLEAPVREVLAQLVVRSSLEQFHLLLEAVREGLGVALVWSGRHKDVLSTLLLIKMLATCPLPETCSKAFWFMAPQIISAIVFVVKECGKEKPLTATLAVPALEALTSVLRQGEGLLTNPHHVTLAFGALQFIPLELPSVEEYHSAFQAIHETLFAIIQCHPQVMLKAAPSFLNCFYRLVVSVMHEGRQKGEGDSAESEVLLSCSRLVERMYTHIAAAAESFTVLSSFMVAQYVSELQKVTLHPEIKRHLTEGIYKILDLCVEQDVKFLSTTLPLGVREVFNELYSSYTHYHKTQKQGEEKYSA</sequence>
<comment type="caution">
    <text evidence="2">The sequence shown here is derived from an EMBL/GenBank/DDBJ whole genome shotgun (WGS) entry which is preliminary data.</text>
</comment>
<dbReference type="GO" id="GO:0042254">
    <property type="term" value="P:ribosome biogenesis"/>
    <property type="evidence" value="ECO:0007669"/>
    <property type="project" value="TreeGrafter"/>
</dbReference>
<dbReference type="GO" id="GO:0005730">
    <property type="term" value="C:nucleolus"/>
    <property type="evidence" value="ECO:0007669"/>
    <property type="project" value="TreeGrafter"/>
</dbReference>
<accession>A0A9D3PQ86</accession>
<dbReference type="Proteomes" id="UP001046870">
    <property type="component" value="Chromosome 16"/>
</dbReference>
<dbReference type="PANTHER" id="PTHR15682">
    <property type="entry name" value="UNHEALTHY RIBOSOME BIOGENESIS PROTEIN 2 HOMOLOG"/>
    <property type="match status" value="1"/>
</dbReference>
<dbReference type="PANTHER" id="PTHR15682:SF2">
    <property type="entry name" value="UNHEALTHY RIBOSOME BIOGENESIS PROTEIN 2 HOMOLOG"/>
    <property type="match status" value="1"/>
</dbReference>
<dbReference type="Pfam" id="PF10441">
    <property type="entry name" value="Urb2"/>
    <property type="match status" value="1"/>
</dbReference>
<evidence type="ECO:0000313" key="2">
    <source>
        <dbReference type="EMBL" id="KAG7462953.1"/>
    </source>
</evidence>
<evidence type="ECO:0000313" key="3">
    <source>
        <dbReference type="Proteomes" id="UP001046870"/>
    </source>
</evidence>
<reference evidence="2" key="1">
    <citation type="submission" date="2021-01" db="EMBL/GenBank/DDBJ databases">
        <authorList>
            <person name="Zahm M."/>
            <person name="Roques C."/>
            <person name="Cabau C."/>
            <person name="Klopp C."/>
            <person name="Donnadieu C."/>
            <person name="Jouanno E."/>
            <person name="Lampietro C."/>
            <person name="Louis A."/>
            <person name="Herpin A."/>
            <person name="Echchiki A."/>
            <person name="Berthelot C."/>
            <person name="Parey E."/>
            <person name="Roest-Crollius H."/>
            <person name="Braasch I."/>
            <person name="Postlethwait J."/>
            <person name="Bobe J."/>
            <person name="Montfort J."/>
            <person name="Bouchez O."/>
            <person name="Begum T."/>
            <person name="Mejri S."/>
            <person name="Adams A."/>
            <person name="Chen W.-J."/>
            <person name="Guiguen Y."/>
        </authorList>
    </citation>
    <scope>NUCLEOTIDE SEQUENCE</scope>
    <source>
        <strain evidence="2">YG-15Mar2019-1</strain>
        <tissue evidence="2">Brain</tissue>
    </source>
</reference>
<name>A0A9D3PQ86_MEGAT</name>
<gene>
    <name evidence="2" type="ORF">MATL_G00190230</name>
</gene>
<organism evidence="2 3">
    <name type="scientific">Megalops atlanticus</name>
    <name type="common">Tarpon</name>
    <name type="synonym">Clupea gigantea</name>
    <dbReference type="NCBI Taxonomy" id="7932"/>
    <lineage>
        <taxon>Eukaryota</taxon>
        <taxon>Metazoa</taxon>
        <taxon>Chordata</taxon>
        <taxon>Craniata</taxon>
        <taxon>Vertebrata</taxon>
        <taxon>Euteleostomi</taxon>
        <taxon>Actinopterygii</taxon>
        <taxon>Neopterygii</taxon>
        <taxon>Teleostei</taxon>
        <taxon>Elopiformes</taxon>
        <taxon>Megalopidae</taxon>
        <taxon>Megalops</taxon>
    </lineage>
</organism>
<dbReference type="OrthoDB" id="160374at2759"/>
<dbReference type="InterPro" id="IPR052609">
    <property type="entry name" value="Ribosome_Biogenesis_Reg"/>
</dbReference>
<feature type="domain" description="Nucleolar 27S pre-rRNA processing Urb2/Npa2 C-terminal" evidence="1">
    <location>
        <begin position="1314"/>
        <end position="1508"/>
    </location>
</feature>